<protein>
    <submittedName>
        <fullName evidence="1">Uncharacterized protein</fullName>
    </submittedName>
</protein>
<dbReference type="Proteomes" id="UP000646745">
    <property type="component" value="Unassembled WGS sequence"/>
</dbReference>
<keyword evidence="2" id="KW-1185">Reference proteome</keyword>
<dbReference type="EMBL" id="BMZI01000008">
    <property type="protein sequence ID" value="GHB33134.1"/>
    <property type="molecule type" value="Genomic_DNA"/>
</dbReference>
<name>A0ABQ3EC80_9GAMM</name>
<proteinExistence type="predicted"/>
<accession>A0ABQ3EC80</accession>
<gene>
    <name evidence="1" type="ORF">GCM10009038_35160</name>
</gene>
<evidence type="ECO:0000313" key="1">
    <source>
        <dbReference type="EMBL" id="GHB33134.1"/>
    </source>
</evidence>
<evidence type="ECO:0000313" key="2">
    <source>
        <dbReference type="Proteomes" id="UP000646745"/>
    </source>
</evidence>
<organism evidence="1 2">
    <name type="scientific">Salinicola rhizosphaerae</name>
    <dbReference type="NCBI Taxonomy" id="1443141"/>
    <lineage>
        <taxon>Bacteria</taxon>
        <taxon>Pseudomonadati</taxon>
        <taxon>Pseudomonadota</taxon>
        <taxon>Gammaproteobacteria</taxon>
        <taxon>Oceanospirillales</taxon>
        <taxon>Halomonadaceae</taxon>
        <taxon>Salinicola</taxon>
    </lineage>
</organism>
<comment type="caution">
    <text evidence="1">The sequence shown here is derived from an EMBL/GenBank/DDBJ whole genome shotgun (WGS) entry which is preliminary data.</text>
</comment>
<sequence>MIKVTLDLTCSVCGHQQFYLPVRHEEGANVSCANCTAFKCKTLDLEKALKAIGRPSRIASQAERPAA</sequence>
<dbReference type="RefSeq" id="WP_189446033.1">
    <property type="nucleotide sequence ID" value="NZ_BMZI01000008.1"/>
</dbReference>
<reference evidence="2" key="1">
    <citation type="journal article" date="2019" name="Int. J. Syst. Evol. Microbiol.">
        <title>The Global Catalogue of Microorganisms (GCM) 10K type strain sequencing project: providing services to taxonomists for standard genome sequencing and annotation.</title>
        <authorList>
            <consortium name="The Broad Institute Genomics Platform"/>
            <consortium name="The Broad Institute Genome Sequencing Center for Infectious Disease"/>
            <person name="Wu L."/>
            <person name="Ma J."/>
        </authorList>
    </citation>
    <scope>NUCLEOTIDE SEQUENCE [LARGE SCALE GENOMIC DNA]</scope>
    <source>
        <strain evidence="2">KCTC 32998</strain>
    </source>
</reference>